<evidence type="ECO:0000256" key="3">
    <source>
        <dbReference type="ARBA" id="ARBA00023121"/>
    </source>
</evidence>
<dbReference type="GO" id="GO:0012505">
    <property type="term" value="C:endomembrane system"/>
    <property type="evidence" value="ECO:0007669"/>
    <property type="project" value="UniProtKB-ARBA"/>
</dbReference>
<reference evidence="5" key="2">
    <citation type="submission" date="2020-09" db="EMBL/GenBank/DDBJ databases">
        <authorList>
            <person name="Sun Q."/>
            <person name="Ohkuma M."/>
        </authorList>
    </citation>
    <scope>NUCLEOTIDE SEQUENCE</scope>
    <source>
        <strain evidence="5">JCM 3091</strain>
    </source>
</reference>
<reference evidence="5" key="1">
    <citation type="journal article" date="2014" name="Int. J. Syst. Evol. Microbiol.">
        <title>Complete genome sequence of Corynebacterium casei LMG S-19264T (=DSM 44701T), isolated from a smear-ripened cheese.</title>
        <authorList>
            <consortium name="US DOE Joint Genome Institute (JGI-PGF)"/>
            <person name="Walter F."/>
            <person name="Albersmeier A."/>
            <person name="Kalinowski J."/>
            <person name="Ruckert C."/>
        </authorList>
    </citation>
    <scope>NUCLEOTIDE SEQUENCE</scope>
    <source>
        <strain evidence="5">JCM 3091</strain>
    </source>
</reference>
<dbReference type="AlphaFoldDB" id="A0A8J3BNG8"/>
<dbReference type="RefSeq" id="WP_189113273.1">
    <property type="nucleotide sequence ID" value="NZ_BMQC01000003.1"/>
</dbReference>
<gene>
    <name evidence="5" type="ORF">GCM10010124_13050</name>
</gene>
<keyword evidence="3" id="KW-0446">Lipid-binding</keyword>
<protein>
    <recommendedName>
        <fullName evidence="7">Golgi phosphoprotein 3 GPP34</fullName>
    </recommendedName>
</protein>
<name>A0A8J3BNG8_9ACTN</name>
<accession>A0A8J3BNG8</accession>
<proteinExistence type="predicted"/>
<evidence type="ECO:0000313" key="5">
    <source>
        <dbReference type="EMBL" id="GGK21937.1"/>
    </source>
</evidence>
<organism evidence="5 6">
    <name type="scientific">Pilimelia terevasa</name>
    <dbReference type="NCBI Taxonomy" id="53372"/>
    <lineage>
        <taxon>Bacteria</taxon>
        <taxon>Bacillati</taxon>
        <taxon>Actinomycetota</taxon>
        <taxon>Actinomycetes</taxon>
        <taxon>Micromonosporales</taxon>
        <taxon>Micromonosporaceae</taxon>
        <taxon>Pilimelia</taxon>
    </lineage>
</organism>
<dbReference type="GO" id="GO:0005737">
    <property type="term" value="C:cytoplasm"/>
    <property type="evidence" value="ECO:0007669"/>
    <property type="project" value="UniProtKB-ARBA"/>
</dbReference>
<evidence type="ECO:0008006" key="7">
    <source>
        <dbReference type="Google" id="ProtNLM"/>
    </source>
</evidence>
<dbReference type="Gene3D" id="1.10.3630.10">
    <property type="entry name" value="yeast vps74-n-term truncation variant domain like"/>
    <property type="match status" value="1"/>
</dbReference>
<dbReference type="InterPro" id="IPR038261">
    <property type="entry name" value="GPP34-like_sf"/>
</dbReference>
<keyword evidence="6" id="KW-1185">Reference proteome</keyword>
<evidence type="ECO:0000256" key="2">
    <source>
        <dbReference type="ARBA" id="ARBA00023034"/>
    </source>
</evidence>
<dbReference type="Pfam" id="PF05719">
    <property type="entry name" value="GPP34"/>
    <property type="match status" value="1"/>
</dbReference>
<sequence length="252" mass="26263">MTGPAAAARAEGATAAEATVGWVAADWAAADPEAAPRPVREELFLLAHDEHRGFRPRVHRPALALGLAAAWIVDLLRAGRLAADASRVSLSDPRGLPPVRDAETAGALAAIRGHGWSLPHPAALRVLAPGLYEAVRDAAVAAGHLTRADRRWRRPAYRLDHPRLAVRARSRARTAATGGDADPAAQALCALVGALGIQDTLYFHLPAAEVRAAVDAATRRLAAADEPAVAALAHVAAAARRAVGDLATAVYR</sequence>
<dbReference type="EMBL" id="BMQC01000003">
    <property type="protein sequence ID" value="GGK21937.1"/>
    <property type="molecule type" value="Genomic_DNA"/>
</dbReference>
<evidence type="ECO:0000313" key="6">
    <source>
        <dbReference type="Proteomes" id="UP000662200"/>
    </source>
</evidence>
<dbReference type="GO" id="GO:0070273">
    <property type="term" value="F:phosphatidylinositol-4-phosphate binding"/>
    <property type="evidence" value="ECO:0007669"/>
    <property type="project" value="InterPro"/>
</dbReference>
<comment type="subcellular location">
    <subcellularLocation>
        <location evidence="1">Golgi apparatus membrane</location>
        <topology evidence="1">Peripheral membrane protein</topology>
        <orientation evidence="1">Cytoplasmic side</orientation>
    </subcellularLocation>
</comment>
<dbReference type="Proteomes" id="UP000662200">
    <property type="component" value="Unassembled WGS sequence"/>
</dbReference>
<evidence type="ECO:0000256" key="1">
    <source>
        <dbReference type="ARBA" id="ARBA00004255"/>
    </source>
</evidence>
<evidence type="ECO:0000256" key="4">
    <source>
        <dbReference type="ARBA" id="ARBA00023136"/>
    </source>
</evidence>
<keyword evidence="4" id="KW-0472">Membrane</keyword>
<comment type="caution">
    <text evidence="5">The sequence shown here is derived from an EMBL/GenBank/DDBJ whole genome shotgun (WGS) entry which is preliminary data.</text>
</comment>
<dbReference type="InterPro" id="IPR008628">
    <property type="entry name" value="GPP34-like"/>
</dbReference>
<keyword evidence="2" id="KW-0333">Golgi apparatus</keyword>